<name>A0A8J2PJQ9_9HEXA</name>
<dbReference type="PANTHER" id="PTHR34093">
    <property type="entry name" value="CHLORIDE CHANNEL CLIC-LIKE PROTEIN 1"/>
    <property type="match status" value="1"/>
</dbReference>
<keyword evidence="4 7" id="KW-0812">Transmembrane</keyword>
<dbReference type="GO" id="GO:0005254">
    <property type="term" value="F:chloride channel activity"/>
    <property type="evidence" value="ECO:0007669"/>
    <property type="project" value="TreeGrafter"/>
</dbReference>
<feature type="signal peptide" evidence="8">
    <location>
        <begin position="1"/>
        <end position="18"/>
    </location>
</feature>
<comment type="subcellular location">
    <subcellularLocation>
        <location evidence="1">Membrane</location>
        <topology evidence="1">Multi-pass membrane protein</topology>
    </subcellularLocation>
</comment>
<evidence type="ECO:0000313" key="10">
    <source>
        <dbReference type="Proteomes" id="UP000708208"/>
    </source>
</evidence>
<sequence length="546" mass="61979">MKVRALSVLVALISSTTSSRLDYVGEYDEGFVDFTDMGSYNHGFQKNLNLGRNGLKPPGVVEEEVKVTRYNYEYRGDLSDPVDGVYQEGSISSELRHHPGRIDPDLLKSIEVVETFRKYKPEEDLATGGVSSMKFLKRVVASLLRQMNVGSHTFGPGEAITIDLQAEISHSDFMMLNKFVEEELSDADKYLVQVDSIISNMLHVVSAPATPEFLETIKEGMLHVFGMFLTPKNLLLAAILLVFLLLLFIVLWRTRTSPTVYHVMMYGFLAMILISCVWSFVSLYEVAKAENYARVLQTRDVPSDCEFERLGFWDKASYFFRVHILSFEDRCVSYHREVMVDPFWSVSPAEAVSQTFATLVFSPAGYIGGKLGEFFRNASSVFPWWLQPFVLVFMFVFVFLGVFRFRIKTPILSIEPAEFRSGNDQRNNMLPEAERRGHQQIAERQGSEIVEIRTRDACVDTSDFEEYLRSTSNRNSNNGDNSIPTLLPPLKRSFYQFLSSRTSLVFVVLSGLADIVLLILDKTLRQVPFVADEDDGLDPLQMDILG</sequence>
<organism evidence="9 10">
    <name type="scientific">Allacma fusca</name>
    <dbReference type="NCBI Taxonomy" id="39272"/>
    <lineage>
        <taxon>Eukaryota</taxon>
        <taxon>Metazoa</taxon>
        <taxon>Ecdysozoa</taxon>
        <taxon>Arthropoda</taxon>
        <taxon>Hexapoda</taxon>
        <taxon>Collembola</taxon>
        <taxon>Symphypleona</taxon>
        <taxon>Sminthuridae</taxon>
        <taxon>Allacma</taxon>
    </lineage>
</organism>
<reference evidence="9" key="1">
    <citation type="submission" date="2021-06" db="EMBL/GenBank/DDBJ databases">
        <authorList>
            <person name="Hodson N. C."/>
            <person name="Mongue J. A."/>
            <person name="Jaron S. K."/>
        </authorList>
    </citation>
    <scope>NUCLEOTIDE SEQUENCE</scope>
</reference>
<feature type="chain" id="PRO_5035154819" description="Chloride channel CLIC-like protein 1" evidence="8">
    <location>
        <begin position="19"/>
        <end position="546"/>
    </location>
</feature>
<evidence type="ECO:0000256" key="2">
    <source>
        <dbReference type="ARBA" id="ARBA00005944"/>
    </source>
</evidence>
<keyword evidence="5 7" id="KW-1133">Transmembrane helix</keyword>
<evidence type="ECO:0000256" key="4">
    <source>
        <dbReference type="ARBA" id="ARBA00022692"/>
    </source>
</evidence>
<dbReference type="OrthoDB" id="5837849at2759"/>
<keyword evidence="6 7" id="KW-0472">Membrane</keyword>
<feature type="transmembrane region" description="Helical" evidence="7">
    <location>
        <begin position="384"/>
        <end position="403"/>
    </location>
</feature>
<accession>A0A8J2PJQ9</accession>
<evidence type="ECO:0000256" key="8">
    <source>
        <dbReference type="SAM" id="SignalP"/>
    </source>
</evidence>
<keyword evidence="8" id="KW-0732">Signal</keyword>
<comment type="similarity">
    <text evidence="2">Belongs to the chloride channel MCLC family.</text>
</comment>
<dbReference type="GO" id="GO:0005783">
    <property type="term" value="C:endoplasmic reticulum"/>
    <property type="evidence" value="ECO:0007669"/>
    <property type="project" value="TreeGrafter"/>
</dbReference>
<dbReference type="EMBL" id="CAJVCH010531121">
    <property type="protein sequence ID" value="CAG7823948.1"/>
    <property type="molecule type" value="Genomic_DNA"/>
</dbReference>
<protein>
    <recommendedName>
        <fullName evidence="3">Chloride channel CLIC-like protein 1</fullName>
    </recommendedName>
</protein>
<feature type="transmembrane region" description="Helical" evidence="7">
    <location>
        <begin position="234"/>
        <end position="252"/>
    </location>
</feature>
<feature type="transmembrane region" description="Helical" evidence="7">
    <location>
        <begin position="264"/>
        <end position="284"/>
    </location>
</feature>
<dbReference type="Pfam" id="PF05934">
    <property type="entry name" value="MCLC"/>
    <property type="match status" value="1"/>
</dbReference>
<evidence type="ECO:0000256" key="1">
    <source>
        <dbReference type="ARBA" id="ARBA00004141"/>
    </source>
</evidence>
<dbReference type="AlphaFoldDB" id="A0A8J2PJQ9"/>
<evidence type="ECO:0000256" key="3">
    <source>
        <dbReference type="ARBA" id="ARBA00015571"/>
    </source>
</evidence>
<gene>
    <name evidence="9" type="ORF">AFUS01_LOCUS34134</name>
</gene>
<proteinExistence type="inferred from homology"/>
<evidence type="ECO:0000256" key="6">
    <source>
        <dbReference type="ARBA" id="ARBA00023136"/>
    </source>
</evidence>
<feature type="transmembrane region" description="Helical" evidence="7">
    <location>
        <begin position="502"/>
        <end position="520"/>
    </location>
</feature>
<dbReference type="InterPro" id="IPR009231">
    <property type="entry name" value="Chloride_chnl_CLIC-like"/>
</dbReference>
<evidence type="ECO:0000256" key="7">
    <source>
        <dbReference type="SAM" id="Phobius"/>
    </source>
</evidence>
<comment type="caution">
    <text evidence="9">The sequence shown here is derived from an EMBL/GenBank/DDBJ whole genome shotgun (WGS) entry which is preliminary data.</text>
</comment>
<keyword evidence="10" id="KW-1185">Reference proteome</keyword>
<evidence type="ECO:0000256" key="5">
    <source>
        <dbReference type="ARBA" id="ARBA00022989"/>
    </source>
</evidence>
<dbReference type="Proteomes" id="UP000708208">
    <property type="component" value="Unassembled WGS sequence"/>
</dbReference>
<dbReference type="GO" id="GO:0016020">
    <property type="term" value="C:membrane"/>
    <property type="evidence" value="ECO:0007669"/>
    <property type="project" value="UniProtKB-SubCell"/>
</dbReference>
<evidence type="ECO:0000313" key="9">
    <source>
        <dbReference type="EMBL" id="CAG7823948.1"/>
    </source>
</evidence>
<dbReference type="PANTHER" id="PTHR34093:SF1">
    <property type="entry name" value="CHLORIDE CHANNEL CLIC-LIKE PROTEIN 1"/>
    <property type="match status" value="1"/>
</dbReference>